<sequence>MLRSLLLVGAGAASGWFAHRALGDRAHPATDGTDAPTSGPGSAGGRAGFSARLDPERLARQAGEAAADAAAAALQDGARRLADRVRSQAPWAAPYLPHTGPIISGETVEPPSHGAARPQTTTTQKDTPA</sequence>
<accession>A0AAP3AH73</accession>
<protein>
    <submittedName>
        <fullName evidence="2">Uncharacterized protein</fullName>
    </submittedName>
</protein>
<organism evidence="2 3">
    <name type="scientific">Micrococcus luteus</name>
    <name type="common">Micrococcus lysodeikticus</name>
    <dbReference type="NCBI Taxonomy" id="1270"/>
    <lineage>
        <taxon>Bacteria</taxon>
        <taxon>Bacillati</taxon>
        <taxon>Actinomycetota</taxon>
        <taxon>Actinomycetes</taxon>
        <taxon>Micrococcales</taxon>
        <taxon>Micrococcaceae</taxon>
        <taxon>Micrococcus</taxon>
    </lineage>
</organism>
<evidence type="ECO:0000313" key="2">
    <source>
        <dbReference type="EMBL" id="MCV7627995.1"/>
    </source>
</evidence>
<evidence type="ECO:0000313" key="3">
    <source>
        <dbReference type="Proteomes" id="UP001205867"/>
    </source>
</evidence>
<dbReference type="Proteomes" id="UP001205867">
    <property type="component" value="Unassembled WGS sequence"/>
</dbReference>
<name>A0AAP3AH73_MICLU</name>
<feature type="region of interest" description="Disordered" evidence="1">
    <location>
        <begin position="25"/>
        <end position="54"/>
    </location>
</feature>
<dbReference type="RefSeq" id="WP_180535673.1">
    <property type="nucleotide sequence ID" value="NZ_CP059046.1"/>
</dbReference>
<feature type="region of interest" description="Disordered" evidence="1">
    <location>
        <begin position="91"/>
        <end position="129"/>
    </location>
</feature>
<gene>
    <name evidence="2" type="ORF">M3A82_001345</name>
</gene>
<comment type="caution">
    <text evidence="2">The sequence shown here is derived from an EMBL/GenBank/DDBJ whole genome shotgun (WGS) entry which is preliminary data.</text>
</comment>
<feature type="compositionally biased region" description="Polar residues" evidence="1">
    <location>
        <begin position="118"/>
        <end position="129"/>
    </location>
</feature>
<proteinExistence type="predicted"/>
<reference evidence="2" key="1">
    <citation type="submission" date="2023-06" db="EMBL/GenBank/DDBJ databases">
        <title>lsaBGC provides a comprehensive framework for evolutionary analysis of biosynthetic gene clusters within focal taxa.</title>
        <authorList>
            <person name="Salamzade R."/>
            <person name="Sandstrom S."/>
            <person name="Kalan L.R."/>
        </authorList>
    </citation>
    <scope>NUCLEOTIDE SEQUENCE</scope>
    <source>
        <strain evidence="2">P3-SID899</strain>
    </source>
</reference>
<dbReference type="EMBL" id="JALXKZ020000001">
    <property type="protein sequence ID" value="MCV7627995.1"/>
    <property type="molecule type" value="Genomic_DNA"/>
</dbReference>
<evidence type="ECO:0000256" key="1">
    <source>
        <dbReference type="SAM" id="MobiDB-lite"/>
    </source>
</evidence>
<dbReference type="AlphaFoldDB" id="A0AAP3AH73"/>